<organism evidence="2 3">
    <name type="scientific">Niastella koreensis</name>
    <dbReference type="NCBI Taxonomy" id="354356"/>
    <lineage>
        <taxon>Bacteria</taxon>
        <taxon>Pseudomonadati</taxon>
        <taxon>Bacteroidota</taxon>
        <taxon>Chitinophagia</taxon>
        <taxon>Chitinophagales</taxon>
        <taxon>Chitinophagaceae</taxon>
        <taxon>Niastella</taxon>
    </lineage>
</organism>
<dbReference type="Gene3D" id="1.20.120.330">
    <property type="entry name" value="Nucleotidyltransferases domain 2"/>
    <property type="match status" value="1"/>
</dbReference>
<dbReference type="EMBL" id="LWBO01000004">
    <property type="protein sequence ID" value="OQP52136.1"/>
    <property type="molecule type" value="Genomic_DNA"/>
</dbReference>
<accession>A0ABX3P059</accession>
<feature type="domain" description="HEPN" evidence="1">
    <location>
        <begin position="256"/>
        <end position="376"/>
    </location>
</feature>
<dbReference type="SUPFAM" id="SSF81593">
    <property type="entry name" value="Nucleotidyltransferase substrate binding subunit/domain"/>
    <property type="match status" value="1"/>
</dbReference>
<proteinExistence type="predicted"/>
<dbReference type="Pfam" id="PF05168">
    <property type="entry name" value="HEPN"/>
    <property type="match status" value="1"/>
</dbReference>
<dbReference type="Proteomes" id="UP000192277">
    <property type="component" value="Unassembled WGS sequence"/>
</dbReference>
<dbReference type="PROSITE" id="PS50910">
    <property type="entry name" value="HEPN"/>
    <property type="match status" value="1"/>
</dbReference>
<dbReference type="SMART" id="SM00748">
    <property type="entry name" value="HEPN"/>
    <property type="match status" value="1"/>
</dbReference>
<dbReference type="RefSeq" id="WP_014220177.1">
    <property type="nucleotide sequence ID" value="NZ_LWBO01000004.1"/>
</dbReference>
<reference evidence="2 3" key="1">
    <citation type="submission" date="2016-04" db="EMBL/GenBank/DDBJ databases">
        <authorList>
            <person name="Chen L."/>
            <person name="Zhuang W."/>
            <person name="Wang G."/>
        </authorList>
    </citation>
    <scope>NUCLEOTIDE SEQUENCE [LARGE SCALE GENOMIC DNA]</scope>
    <source>
        <strain evidence="3">GR20</strain>
    </source>
</reference>
<evidence type="ECO:0000259" key="1">
    <source>
        <dbReference type="PROSITE" id="PS50910"/>
    </source>
</evidence>
<sequence length="399" mass="46237">MSNEASPVSPKRVTPPQKLTSEEIANPHQVIYELFDFAHLPRIRELLWEFFKTTVIGNYTHDLHRRDRELMVTIYEKIEKLVEAAHIINEKQKESKKPVFETYPYSTDNINPFNLTRLAGSYQVEIVLQEKLKSVVETIIRITNAEKLFWSGFSTTSRNRPQFDFLVLLPPNAKYSYSDYLTQVQSKCCEIGSVLIWCNKTNEVYKHLRGGHIFYSAVCTDNLLVYDNKRLSLPEKAIFDIATIKVKARNIFNDAFHNAKSYLDGAEYFATTNQFKQATFLLHQATEHALRALLTSITAVTSYGHNLKSLIRHTSFCAPELGDIFPKTTDEEKELFNLLNAAYVDARYSQNYEINQEQVMLLLDRVNTLLTLTEQSFEERLKTFEILIMSEHNGFDFLE</sequence>
<comment type="caution">
    <text evidence="2">The sequence shown here is derived from an EMBL/GenBank/DDBJ whole genome shotgun (WGS) entry which is preliminary data.</text>
</comment>
<dbReference type="InterPro" id="IPR007842">
    <property type="entry name" value="HEPN_dom"/>
</dbReference>
<keyword evidence="3" id="KW-1185">Reference proteome</keyword>
<evidence type="ECO:0000313" key="3">
    <source>
        <dbReference type="Proteomes" id="UP000192277"/>
    </source>
</evidence>
<name>A0ABX3P059_9BACT</name>
<gene>
    <name evidence="2" type="ORF">A4D02_23330</name>
</gene>
<protein>
    <recommendedName>
        <fullName evidence="1">HEPN domain-containing protein</fullName>
    </recommendedName>
</protein>
<evidence type="ECO:0000313" key="2">
    <source>
        <dbReference type="EMBL" id="OQP52136.1"/>
    </source>
</evidence>